<evidence type="ECO:0000313" key="3">
    <source>
        <dbReference type="Proteomes" id="UP000831947"/>
    </source>
</evidence>
<feature type="transmembrane region" description="Helical" evidence="1">
    <location>
        <begin position="184"/>
        <end position="208"/>
    </location>
</feature>
<evidence type="ECO:0000313" key="2">
    <source>
        <dbReference type="EMBL" id="UQS82986.1"/>
    </source>
</evidence>
<reference evidence="2 3" key="1">
    <citation type="journal article" date="2022" name="Int. J. Syst. Evol. Microbiol.">
        <title>Apilactobacillus apisilvae sp. nov., Nicolia spurrieriana gen. nov. sp. nov., Bombilactobacillus folatiphilus sp. nov. and Bombilactobacillus thymidiniphilus sp. nov., four new lactic acid bacterial isolates from stingless bees Tetragonula carbonaria and Austroplebeia australis.</title>
        <authorList>
            <person name="Oliphant S.A."/>
            <person name="Watson-Haigh N.S."/>
            <person name="Sumby K.M."/>
            <person name="Gardner J."/>
            <person name="Groom S."/>
            <person name="Jiranek V."/>
        </authorList>
    </citation>
    <scope>NUCLEOTIDE SEQUENCE [LARGE SCALE GENOMIC DNA]</scope>
    <source>
        <strain evidence="2 3">SG4_A1</strain>
    </source>
</reference>
<feature type="transmembrane region" description="Helical" evidence="1">
    <location>
        <begin position="160"/>
        <end position="178"/>
    </location>
</feature>
<keyword evidence="3" id="KW-1185">Reference proteome</keyword>
<dbReference type="Proteomes" id="UP000831947">
    <property type="component" value="Chromosome"/>
</dbReference>
<accession>A0ABY4PBU0</accession>
<evidence type="ECO:0000256" key="1">
    <source>
        <dbReference type="SAM" id="Phobius"/>
    </source>
</evidence>
<keyword evidence="1" id="KW-0472">Membrane</keyword>
<dbReference type="RefSeq" id="WP_249512213.1">
    <property type="nucleotide sequence ID" value="NZ_CP093365.1"/>
</dbReference>
<gene>
    <name evidence="2" type="ORF">MOO47_04180</name>
</gene>
<name>A0ABY4PBU0_9LACO</name>
<proteinExistence type="predicted"/>
<feature type="transmembrane region" description="Helical" evidence="1">
    <location>
        <begin position="35"/>
        <end position="56"/>
    </location>
</feature>
<sequence length="221" mass="25456">MSVLTRVWFGDGKDARLMYDFASKRFMTYKLPESISKLAAVIIVIGSVVAASPYAYSQFIRSSSEYSTRIQPLKYRHDFFKILLFYLVITIVCALLCQFFIEKQVERAGVIDTDVTDMKQVQQYIQSAVNEQRSSIKLVVTMKSKKGTAAFTKEYKKKMIMAWIGAGVMMSCCFILLINEKSLSSLLTFSIMFIFVIALLLYLLIMVLERHIVKKKYNIKY</sequence>
<keyword evidence="1" id="KW-0812">Transmembrane</keyword>
<dbReference type="EMBL" id="CP093365">
    <property type="protein sequence ID" value="UQS82986.1"/>
    <property type="molecule type" value="Genomic_DNA"/>
</dbReference>
<protein>
    <submittedName>
        <fullName evidence="2">Uncharacterized protein</fullName>
    </submittedName>
</protein>
<keyword evidence="1" id="KW-1133">Transmembrane helix</keyword>
<feature type="transmembrane region" description="Helical" evidence="1">
    <location>
        <begin position="82"/>
        <end position="101"/>
    </location>
</feature>
<organism evidence="2 3">
    <name type="scientific">Bombilactobacillus thymidiniphilus</name>
    <dbReference type="NCBI Taxonomy" id="2923363"/>
    <lineage>
        <taxon>Bacteria</taxon>
        <taxon>Bacillati</taxon>
        <taxon>Bacillota</taxon>
        <taxon>Bacilli</taxon>
        <taxon>Lactobacillales</taxon>
        <taxon>Lactobacillaceae</taxon>
        <taxon>Bombilactobacillus</taxon>
    </lineage>
</organism>